<accession>D3RPH1</accession>
<evidence type="ECO:0000313" key="6">
    <source>
        <dbReference type="EMBL" id="ADC61553.1"/>
    </source>
</evidence>
<dbReference type="FunFam" id="3.30.70.270:FF:000001">
    <property type="entry name" value="Diguanylate cyclase domain protein"/>
    <property type="match status" value="1"/>
</dbReference>
<dbReference type="GO" id="GO:0052621">
    <property type="term" value="F:diguanylate cyclase activity"/>
    <property type="evidence" value="ECO:0007669"/>
    <property type="project" value="UniProtKB-EC"/>
</dbReference>
<evidence type="ECO:0000313" key="7">
    <source>
        <dbReference type="Proteomes" id="UP000001441"/>
    </source>
</evidence>
<dbReference type="AlphaFoldDB" id="D3RPH1"/>
<dbReference type="HOGENOM" id="CLU_577377_0_0_6"/>
<keyword evidence="4" id="KW-0472">Membrane</keyword>
<evidence type="ECO:0000256" key="1">
    <source>
        <dbReference type="ARBA" id="ARBA00001946"/>
    </source>
</evidence>
<dbReference type="EMBL" id="CP001896">
    <property type="protein sequence ID" value="ADC61553.1"/>
    <property type="molecule type" value="Genomic_DNA"/>
</dbReference>
<dbReference type="eggNOG" id="COG3706">
    <property type="taxonomic scope" value="Bacteria"/>
</dbReference>
<dbReference type="Gene3D" id="3.30.70.270">
    <property type="match status" value="1"/>
</dbReference>
<dbReference type="STRING" id="572477.Alvin_0603"/>
<dbReference type="NCBIfam" id="TIGR00254">
    <property type="entry name" value="GGDEF"/>
    <property type="match status" value="1"/>
</dbReference>
<comment type="catalytic activity">
    <reaction evidence="3">
        <text>2 GTP = 3',3'-c-di-GMP + 2 diphosphate</text>
        <dbReference type="Rhea" id="RHEA:24898"/>
        <dbReference type="ChEBI" id="CHEBI:33019"/>
        <dbReference type="ChEBI" id="CHEBI:37565"/>
        <dbReference type="ChEBI" id="CHEBI:58805"/>
        <dbReference type="EC" id="2.7.7.65"/>
    </reaction>
</comment>
<proteinExistence type="predicted"/>
<dbReference type="PANTHER" id="PTHR45138">
    <property type="entry name" value="REGULATORY COMPONENTS OF SENSORY TRANSDUCTION SYSTEM"/>
    <property type="match status" value="1"/>
</dbReference>
<feature type="transmembrane region" description="Helical" evidence="4">
    <location>
        <begin position="171"/>
        <end position="191"/>
    </location>
</feature>
<comment type="cofactor">
    <cofactor evidence="1">
        <name>Mg(2+)</name>
        <dbReference type="ChEBI" id="CHEBI:18420"/>
    </cofactor>
</comment>
<dbReference type="Pfam" id="PF00990">
    <property type="entry name" value="GGDEF"/>
    <property type="match status" value="1"/>
</dbReference>
<dbReference type="InterPro" id="IPR043128">
    <property type="entry name" value="Rev_trsase/Diguanyl_cyclase"/>
</dbReference>
<reference evidence="6 7" key="1">
    <citation type="journal article" date="2011" name="Stand. Genomic Sci.">
        <title>Complete genome sequence of Allochromatium vinosum DSM 180(T).</title>
        <authorList>
            <person name="Weissgerber T."/>
            <person name="Zigann R."/>
            <person name="Bruce D."/>
            <person name="Chang Y.J."/>
            <person name="Detter J.C."/>
            <person name="Han C."/>
            <person name="Hauser L."/>
            <person name="Jeffries C.D."/>
            <person name="Land M."/>
            <person name="Munk A.C."/>
            <person name="Tapia R."/>
            <person name="Dahl C."/>
        </authorList>
    </citation>
    <scope>NUCLEOTIDE SEQUENCE [LARGE SCALE GENOMIC DNA]</scope>
    <source>
        <strain evidence="7">ATCC 17899 / DSM 180 / NBRC 103801 / NCIMB 10441 / D</strain>
    </source>
</reference>
<protein>
    <recommendedName>
        <fullName evidence="2">diguanylate cyclase</fullName>
        <ecNumber evidence="2">2.7.7.65</ecNumber>
    </recommendedName>
</protein>
<dbReference type="CDD" id="cd01949">
    <property type="entry name" value="GGDEF"/>
    <property type="match status" value="1"/>
</dbReference>
<evidence type="ECO:0000256" key="4">
    <source>
        <dbReference type="SAM" id="Phobius"/>
    </source>
</evidence>
<dbReference type="InterPro" id="IPR000160">
    <property type="entry name" value="GGDEF_dom"/>
</dbReference>
<dbReference type="SUPFAM" id="SSF55073">
    <property type="entry name" value="Nucleotide cyclase"/>
    <property type="match status" value="1"/>
</dbReference>
<keyword evidence="7" id="KW-1185">Reference proteome</keyword>
<dbReference type="SMART" id="SM00267">
    <property type="entry name" value="GGDEF"/>
    <property type="match status" value="1"/>
</dbReference>
<dbReference type="KEGG" id="alv:Alvin_0603"/>
<evidence type="ECO:0000256" key="2">
    <source>
        <dbReference type="ARBA" id="ARBA00012528"/>
    </source>
</evidence>
<keyword evidence="4" id="KW-0812">Transmembrane</keyword>
<keyword evidence="4" id="KW-1133">Transmembrane helix</keyword>
<organism evidence="6 7">
    <name type="scientific">Allochromatium vinosum (strain ATCC 17899 / DSM 180 / NBRC 103801 / NCIMB 10441 / D)</name>
    <name type="common">Chromatium vinosum</name>
    <dbReference type="NCBI Taxonomy" id="572477"/>
    <lineage>
        <taxon>Bacteria</taxon>
        <taxon>Pseudomonadati</taxon>
        <taxon>Pseudomonadota</taxon>
        <taxon>Gammaproteobacteria</taxon>
        <taxon>Chromatiales</taxon>
        <taxon>Chromatiaceae</taxon>
        <taxon>Allochromatium</taxon>
    </lineage>
</organism>
<feature type="domain" description="GGDEF" evidence="5">
    <location>
        <begin position="351"/>
        <end position="480"/>
    </location>
</feature>
<sequence>MMVTEPLRGVARHLSSRLEGYLALVFGLLGLMLMLLIASHWFLVLEPTLRAEAESRATVLAQSQIQGLERLLDEDRDPEQLRRDLLAALGSILLFKDGSTQEHFIQRISLMFDYDIFRVRRGSLDLDLGSTVCERCFVARIPLYHPEDRVLVGVATCYSSPRFLHDLTGNLGTTLVWVVGFILLSTGYAWFQTQRFLRRLRESENNLRAVFEAAPFPMLLQAEDASRPHRANVAAKRYLELRETPDGALDSAAWRDLASVALPSRDGETREVRFDGLEQDRKHWALVSSTPMNFSGIPSRLIGLADISELKAIQDELRAASFTDPLTGLYNRRYLYQRLAHEIDLANRYKHPLAVILFDLDLFKRINDTFGHGVGDDVLVCVSGTLKSCIREVDVAGRHGGEEFLVILPHADLTEATEVAERIRASVAQISWSVEGLAATISGGVAQHCGESLDAFLDVADRRLYMAKDSGRNRILAAPVGIVPDRTVAPATATRIAAR</sequence>
<dbReference type="InterPro" id="IPR050469">
    <property type="entry name" value="Diguanylate_Cyclase"/>
</dbReference>
<gene>
    <name evidence="6" type="ordered locus">Alvin_0603</name>
</gene>
<dbReference type="RefSeq" id="WP_012969829.1">
    <property type="nucleotide sequence ID" value="NC_013851.1"/>
</dbReference>
<evidence type="ECO:0000256" key="3">
    <source>
        <dbReference type="ARBA" id="ARBA00034247"/>
    </source>
</evidence>
<dbReference type="Proteomes" id="UP000001441">
    <property type="component" value="Chromosome"/>
</dbReference>
<dbReference type="InterPro" id="IPR029787">
    <property type="entry name" value="Nucleotide_cyclase"/>
</dbReference>
<dbReference type="PROSITE" id="PS50887">
    <property type="entry name" value="GGDEF"/>
    <property type="match status" value="1"/>
</dbReference>
<evidence type="ECO:0000259" key="5">
    <source>
        <dbReference type="PROSITE" id="PS50887"/>
    </source>
</evidence>
<dbReference type="PANTHER" id="PTHR45138:SF9">
    <property type="entry name" value="DIGUANYLATE CYCLASE DGCM-RELATED"/>
    <property type="match status" value="1"/>
</dbReference>
<feature type="transmembrane region" description="Helical" evidence="4">
    <location>
        <begin position="21"/>
        <end position="43"/>
    </location>
</feature>
<name>D3RPH1_ALLVD</name>
<dbReference type="EC" id="2.7.7.65" evidence="2"/>